<reference evidence="8 9" key="1">
    <citation type="submission" date="2019-06" db="EMBL/GenBank/DDBJ databases">
        <title>Wine fermentation using esterase from Monascus purpureus.</title>
        <authorList>
            <person name="Geng C."/>
            <person name="Zhang Y."/>
        </authorList>
    </citation>
    <scope>NUCLEOTIDE SEQUENCE [LARGE SCALE GENOMIC DNA]</scope>
    <source>
        <strain evidence="8">HQ1</strain>
    </source>
</reference>
<dbReference type="PANTHER" id="PTHR43098">
    <property type="entry name" value="L-ORNITHINE N(5)-MONOOXYGENASE-RELATED"/>
    <property type="match status" value="1"/>
</dbReference>
<feature type="compositionally biased region" description="Polar residues" evidence="7">
    <location>
        <begin position="126"/>
        <end position="147"/>
    </location>
</feature>
<feature type="region of interest" description="Disordered" evidence="7">
    <location>
        <begin position="108"/>
        <end position="147"/>
    </location>
</feature>
<dbReference type="AlphaFoldDB" id="A0A507QZK3"/>
<dbReference type="GO" id="GO:0016491">
    <property type="term" value="F:oxidoreductase activity"/>
    <property type="evidence" value="ECO:0007669"/>
    <property type="project" value="UniProtKB-KW"/>
</dbReference>
<evidence type="ECO:0000256" key="1">
    <source>
        <dbReference type="ARBA" id="ARBA00001974"/>
    </source>
</evidence>
<keyword evidence="5" id="KW-0521">NADP</keyword>
<evidence type="ECO:0000313" key="9">
    <source>
        <dbReference type="Proteomes" id="UP000319663"/>
    </source>
</evidence>
<organism evidence="8 9">
    <name type="scientific">Monascus purpureus</name>
    <name type="common">Red mold</name>
    <name type="synonym">Monascus anka</name>
    <dbReference type="NCBI Taxonomy" id="5098"/>
    <lineage>
        <taxon>Eukaryota</taxon>
        <taxon>Fungi</taxon>
        <taxon>Dikarya</taxon>
        <taxon>Ascomycota</taxon>
        <taxon>Pezizomycotina</taxon>
        <taxon>Eurotiomycetes</taxon>
        <taxon>Eurotiomycetidae</taxon>
        <taxon>Eurotiales</taxon>
        <taxon>Aspergillaceae</taxon>
        <taxon>Monascus</taxon>
    </lineage>
</organism>
<name>A0A507QZK3_MONPU</name>
<evidence type="ECO:0000256" key="4">
    <source>
        <dbReference type="ARBA" id="ARBA00022827"/>
    </source>
</evidence>
<comment type="similarity">
    <text evidence="2">Belongs to the FAD-binding monooxygenase family.</text>
</comment>
<proteinExistence type="inferred from homology"/>
<evidence type="ECO:0000256" key="7">
    <source>
        <dbReference type="SAM" id="MobiDB-lite"/>
    </source>
</evidence>
<comment type="caution">
    <text evidence="8">The sequence shown here is derived from an EMBL/GenBank/DDBJ whole genome shotgun (WGS) entry which is preliminary data.</text>
</comment>
<evidence type="ECO:0000256" key="5">
    <source>
        <dbReference type="ARBA" id="ARBA00022857"/>
    </source>
</evidence>
<protein>
    <submittedName>
        <fullName evidence="8">Uncharacterized protein</fullName>
    </submittedName>
</protein>
<keyword evidence="4" id="KW-0274">FAD</keyword>
<evidence type="ECO:0000256" key="3">
    <source>
        <dbReference type="ARBA" id="ARBA00022630"/>
    </source>
</evidence>
<keyword evidence="3" id="KW-0285">Flavoprotein</keyword>
<evidence type="ECO:0000256" key="2">
    <source>
        <dbReference type="ARBA" id="ARBA00010139"/>
    </source>
</evidence>
<dbReference type="InterPro" id="IPR050775">
    <property type="entry name" value="FAD-binding_Monooxygenases"/>
</dbReference>
<accession>A0A507QZK3</accession>
<keyword evidence="6" id="KW-0560">Oxidoreductase</keyword>
<dbReference type="Proteomes" id="UP000319663">
    <property type="component" value="Unassembled WGS sequence"/>
</dbReference>
<gene>
    <name evidence="8" type="ORF">MPDQ_005869</name>
</gene>
<evidence type="ECO:0000256" key="6">
    <source>
        <dbReference type="ARBA" id="ARBA00023002"/>
    </source>
</evidence>
<sequence>MNQTLSGLRSCHGCESLALHCSLIGAIPEVAKFAGELYVVQRTPAYIKPRNRRVIDMEKFRRKVARKKGWQFERQLNFNTCLTNSAKPGENLVNDGWTDMPRGLPSWARPAMGSWTSRPRAWRSRQPGSTSAPGLTSPSGTPAGQPS</sequence>
<comment type="cofactor">
    <cofactor evidence="1">
        <name>FAD</name>
        <dbReference type="ChEBI" id="CHEBI:57692"/>
    </cofactor>
</comment>
<keyword evidence="9" id="KW-1185">Reference proteome</keyword>
<evidence type="ECO:0000313" key="8">
    <source>
        <dbReference type="EMBL" id="TQB73374.1"/>
    </source>
</evidence>
<dbReference type="EMBL" id="VIFY01000045">
    <property type="protein sequence ID" value="TQB73374.1"/>
    <property type="molecule type" value="Genomic_DNA"/>
</dbReference>
<dbReference type="STRING" id="5098.A0A507QZK3"/>
<dbReference type="PANTHER" id="PTHR43098:SF2">
    <property type="entry name" value="FAD-BINDING MONOOXYGENASE AUSB-RELATED"/>
    <property type="match status" value="1"/>
</dbReference>